<feature type="transmembrane region" description="Helical" evidence="1">
    <location>
        <begin position="20"/>
        <end position="38"/>
    </location>
</feature>
<evidence type="ECO:0000313" key="2">
    <source>
        <dbReference type="EMBL" id="JAD75531.1"/>
    </source>
</evidence>
<keyword evidence="1" id="KW-0472">Membrane</keyword>
<name>A0A0A9CIZ7_ARUDO</name>
<keyword evidence="1" id="KW-0812">Transmembrane</keyword>
<accession>A0A0A9CIZ7</accession>
<dbReference type="AlphaFoldDB" id="A0A0A9CIZ7"/>
<keyword evidence="1" id="KW-1133">Transmembrane helix</keyword>
<sequence>MTLFQYSSITFSTRLSFLRHAQISLISITTLELLRLVLVPMRACCVRSSMV</sequence>
<evidence type="ECO:0000256" key="1">
    <source>
        <dbReference type="SAM" id="Phobius"/>
    </source>
</evidence>
<protein>
    <submittedName>
        <fullName evidence="2">Uncharacterized protein</fullName>
    </submittedName>
</protein>
<proteinExistence type="predicted"/>
<reference evidence="2" key="1">
    <citation type="submission" date="2014-09" db="EMBL/GenBank/DDBJ databases">
        <authorList>
            <person name="Magalhaes I.L.F."/>
            <person name="Oliveira U."/>
            <person name="Santos F.R."/>
            <person name="Vidigal T.H.D.A."/>
            <person name="Brescovit A.D."/>
            <person name="Santos A.J."/>
        </authorList>
    </citation>
    <scope>NUCLEOTIDE SEQUENCE</scope>
    <source>
        <tissue evidence="2">Shoot tissue taken approximately 20 cm above the soil surface</tissue>
    </source>
</reference>
<organism evidence="2">
    <name type="scientific">Arundo donax</name>
    <name type="common">Giant reed</name>
    <name type="synonym">Donax arundinaceus</name>
    <dbReference type="NCBI Taxonomy" id="35708"/>
    <lineage>
        <taxon>Eukaryota</taxon>
        <taxon>Viridiplantae</taxon>
        <taxon>Streptophyta</taxon>
        <taxon>Embryophyta</taxon>
        <taxon>Tracheophyta</taxon>
        <taxon>Spermatophyta</taxon>
        <taxon>Magnoliopsida</taxon>
        <taxon>Liliopsida</taxon>
        <taxon>Poales</taxon>
        <taxon>Poaceae</taxon>
        <taxon>PACMAD clade</taxon>
        <taxon>Arundinoideae</taxon>
        <taxon>Arundineae</taxon>
        <taxon>Arundo</taxon>
    </lineage>
</organism>
<dbReference type="EMBL" id="GBRH01222364">
    <property type="protein sequence ID" value="JAD75531.1"/>
    <property type="molecule type" value="Transcribed_RNA"/>
</dbReference>
<reference evidence="2" key="2">
    <citation type="journal article" date="2015" name="Data Brief">
        <title>Shoot transcriptome of the giant reed, Arundo donax.</title>
        <authorList>
            <person name="Barrero R.A."/>
            <person name="Guerrero F.D."/>
            <person name="Moolhuijzen P."/>
            <person name="Goolsby J.A."/>
            <person name="Tidwell J."/>
            <person name="Bellgard S.E."/>
            <person name="Bellgard M.I."/>
        </authorList>
    </citation>
    <scope>NUCLEOTIDE SEQUENCE</scope>
    <source>
        <tissue evidence="2">Shoot tissue taken approximately 20 cm above the soil surface</tissue>
    </source>
</reference>